<keyword evidence="4" id="KW-1185">Reference proteome</keyword>
<dbReference type="SUPFAM" id="SSF52833">
    <property type="entry name" value="Thioredoxin-like"/>
    <property type="match status" value="1"/>
</dbReference>
<evidence type="ECO:0000313" key="3">
    <source>
        <dbReference type="Proteomes" id="UP000003288"/>
    </source>
</evidence>
<dbReference type="EMBL" id="CP040463">
    <property type="protein sequence ID" value="QCT95247.1"/>
    <property type="molecule type" value="Genomic_DNA"/>
</dbReference>
<evidence type="ECO:0000313" key="1">
    <source>
        <dbReference type="EMBL" id="EDM24604.1"/>
    </source>
</evidence>
<dbReference type="EMBL" id="ABCJ01000001">
    <property type="protein sequence ID" value="EDM24604.1"/>
    <property type="molecule type" value="Genomic_DNA"/>
</dbReference>
<dbReference type="AlphaFoldDB" id="A0AAI9F389"/>
<dbReference type="Proteomes" id="UP000003288">
    <property type="component" value="Unassembled WGS sequence"/>
</dbReference>
<sequence>MKYILTFILIFFLGCSKKENSEEKKPIETNTTKTKQTKNKKTYSKIIIKINDFNLTIKNKKLIYPKKKIIFLFENNSTYSKMQEEVLNQMKLQYIKTDNEFLKKFFNIKTFPTIVVLDKNKTIKYENFVPLEILKAEGL</sequence>
<name>A0AAI9F389_9BACT</name>
<protein>
    <recommendedName>
        <fullName evidence="5">Thioredoxin domain-containing protein</fullName>
    </recommendedName>
</protein>
<reference evidence="2 4" key="2">
    <citation type="submission" date="2019-05" db="EMBL/GenBank/DDBJ databases">
        <title>A comparative analysis of the Nautiliaceae.</title>
        <authorList>
            <person name="Grosche A."/>
            <person name="Smedile F."/>
            <person name="Vetriani C."/>
        </authorList>
    </citation>
    <scope>NUCLEOTIDE SEQUENCE [LARGE SCALE GENOMIC DNA]</scope>
    <source>
        <strain evidence="2 4">TB-2</strain>
    </source>
</reference>
<dbReference type="InterPro" id="IPR036249">
    <property type="entry name" value="Thioredoxin-like_sf"/>
</dbReference>
<organism evidence="1 3">
    <name type="scientific">Caminibacter mediatlanticus TB-2</name>
    <dbReference type="NCBI Taxonomy" id="391592"/>
    <lineage>
        <taxon>Bacteria</taxon>
        <taxon>Pseudomonadati</taxon>
        <taxon>Campylobacterota</taxon>
        <taxon>Epsilonproteobacteria</taxon>
        <taxon>Nautiliales</taxon>
        <taxon>Nautiliaceae</taxon>
        <taxon>Caminibacter</taxon>
    </lineage>
</organism>
<dbReference type="Proteomes" id="UP000306825">
    <property type="component" value="Chromosome"/>
</dbReference>
<reference evidence="1 3" key="1">
    <citation type="journal article" date="2011" name="Stand. Genomic Sci.">
        <title>Draft genome sequence of Caminibacter mediatlanticus strain TB-2, an epsilonproteobacterium isolated from a deep-sea hydrothermal vent.</title>
        <authorList>
            <person name="Giovannelli D."/>
            <person name="Ferriera S."/>
            <person name="Johnson J."/>
            <person name="Kravitz S."/>
            <person name="Perez-Rodriguez I."/>
            <person name="Ricci J."/>
            <person name="O'Brien C."/>
            <person name="Voordeckers J.W."/>
            <person name="Bini E."/>
            <person name="Vetriani C."/>
        </authorList>
    </citation>
    <scope>NUCLEOTIDE SEQUENCE [LARGE SCALE GENOMIC DNA]</scope>
    <source>
        <strain evidence="1 3">TB-2</strain>
    </source>
</reference>
<dbReference type="PROSITE" id="PS51257">
    <property type="entry name" value="PROKAR_LIPOPROTEIN"/>
    <property type="match status" value="1"/>
</dbReference>
<accession>A0AAI9F389</accession>
<gene>
    <name evidence="1" type="ORF">CMTB2_03773</name>
    <name evidence="2" type="ORF">FE773_08590</name>
</gene>
<evidence type="ECO:0008006" key="5">
    <source>
        <dbReference type="Google" id="ProtNLM"/>
    </source>
</evidence>
<evidence type="ECO:0000313" key="4">
    <source>
        <dbReference type="Proteomes" id="UP000306825"/>
    </source>
</evidence>
<evidence type="ECO:0000313" key="2">
    <source>
        <dbReference type="EMBL" id="QCT95247.1"/>
    </source>
</evidence>
<dbReference type="RefSeq" id="WP_007473685.1">
    <property type="nucleotide sequence ID" value="NZ_ABCJ01000001.1"/>
</dbReference>
<proteinExistence type="predicted"/>